<organism evidence="1 2">
    <name type="scientific">Streptomyces griseochromogenes</name>
    <dbReference type="NCBI Taxonomy" id="68214"/>
    <lineage>
        <taxon>Bacteria</taxon>
        <taxon>Bacillati</taxon>
        <taxon>Actinomycetota</taxon>
        <taxon>Actinomycetes</taxon>
        <taxon>Kitasatosporales</taxon>
        <taxon>Streptomycetaceae</taxon>
        <taxon>Streptomyces</taxon>
    </lineage>
</organism>
<evidence type="ECO:0000313" key="1">
    <source>
        <dbReference type="EMBL" id="MBP2050820.1"/>
    </source>
</evidence>
<dbReference type="Proteomes" id="UP001519309">
    <property type="component" value="Unassembled WGS sequence"/>
</dbReference>
<dbReference type="EMBL" id="JAGGLP010000007">
    <property type="protein sequence ID" value="MBP2050820.1"/>
    <property type="molecule type" value="Genomic_DNA"/>
</dbReference>
<name>A0ABS4LTS9_9ACTN</name>
<gene>
    <name evidence="1" type="ORF">J2Z21_003770</name>
</gene>
<reference evidence="1 2" key="1">
    <citation type="submission" date="2021-03" db="EMBL/GenBank/DDBJ databases">
        <title>Genomic Encyclopedia of Type Strains, Phase IV (KMG-IV): sequencing the most valuable type-strain genomes for metagenomic binning, comparative biology and taxonomic classification.</title>
        <authorList>
            <person name="Goeker M."/>
        </authorList>
    </citation>
    <scope>NUCLEOTIDE SEQUENCE [LARGE SCALE GENOMIC DNA]</scope>
    <source>
        <strain evidence="1 2">DSM 40499</strain>
    </source>
</reference>
<comment type="caution">
    <text evidence="1">The sequence shown here is derived from an EMBL/GenBank/DDBJ whole genome shotgun (WGS) entry which is preliminary data.</text>
</comment>
<sequence length="32" mass="3641">MKGVETRLIYNEDLDPPFTVMTSMPKDVQEVG</sequence>
<protein>
    <submittedName>
        <fullName evidence="1">Uncharacterized protein</fullName>
    </submittedName>
</protein>
<evidence type="ECO:0000313" key="2">
    <source>
        <dbReference type="Proteomes" id="UP001519309"/>
    </source>
</evidence>
<accession>A0ABS4LTS9</accession>
<proteinExistence type="predicted"/>
<keyword evidence="2" id="KW-1185">Reference proteome</keyword>